<dbReference type="EMBL" id="JABFOF010000003">
    <property type="protein sequence ID" value="KAG2403149.1"/>
    <property type="molecule type" value="Genomic_DNA"/>
</dbReference>
<comment type="caution">
    <text evidence="1">The sequence shown here is derived from an EMBL/GenBank/DDBJ whole genome shotgun (WGS) entry which is preliminary data.</text>
</comment>
<evidence type="ECO:0000313" key="2">
    <source>
        <dbReference type="Proteomes" id="UP000743370"/>
    </source>
</evidence>
<dbReference type="Proteomes" id="UP000743370">
    <property type="component" value="Unassembled WGS sequence"/>
</dbReference>
<dbReference type="AlphaFoldDB" id="A0A8T0KV25"/>
<protein>
    <submittedName>
        <fullName evidence="1">Uncharacterized protein</fullName>
    </submittedName>
</protein>
<organism evidence="1 2">
    <name type="scientific">Phaseolus angularis</name>
    <name type="common">Azuki bean</name>
    <name type="synonym">Vigna angularis</name>
    <dbReference type="NCBI Taxonomy" id="3914"/>
    <lineage>
        <taxon>Eukaryota</taxon>
        <taxon>Viridiplantae</taxon>
        <taxon>Streptophyta</taxon>
        <taxon>Embryophyta</taxon>
        <taxon>Tracheophyta</taxon>
        <taxon>Spermatophyta</taxon>
        <taxon>Magnoliopsida</taxon>
        <taxon>eudicotyledons</taxon>
        <taxon>Gunneridae</taxon>
        <taxon>Pentapetalae</taxon>
        <taxon>rosids</taxon>
        <taxon>fabids</taxon>
        <taxon>Fabales</taxon>
        <taxon>Fabaceae</taxon>
        <taxon>Papilionoideae</taxon>
        <taxon>50 kb inversion clade</taxon>
        <taxon>NPAAA clade</taxon>
        <taxon>indigoferoid/millettioid clade</taxon>
        <taxon>Phaseoleae</taxon>
        <taxon>Vigna</taxon>
    </lineage>
</organism>
<gene>
    <name evidence="1" type="ORF">HKW66_Vig0184350</name>
</gene>
<name>A0A8T0KV25_PHAAN</name>
<reference evidence="1 2" key="1">
    <citation type="submission" date="2020-05" db="EMBL/GenBank/DDBJ databases">
        <title>Vigna angularis (adzuki bean) Var. LongXiaoDou No. 4 denovo assembly.</title>
        <authorList>
            <person name="Xiang H."/>
        </authorList>
    </citation>
    <scope>NUCLEOTIDE SEQUENCE [LARGE SCALE GENOMIC DNA]</scope>
    <source>
        <tissue evidence="1">Leaf</tissue>
    </source>
</reference>
<proteinExistence type="predicted"/>
<accession>A0A8T0KV25</accession>
<sequence>MTTSSLTSSSQHRGKVSQDFELEEEEDLFEIDLDAVNCVSPPRFWESCCYTSTGNIALLANCLLPKSDVSSAVPAVCSSAGKTSVVLIAEPISLGEYLRLPFLGIIHEKMEPQFHFQLQRYIRCGDIIVLVLDFAVRLEEWLCKIDYVLRLYAMFIVEEYFEEAPSINDDEASSKVVNLEEMDEVEAIR</sequence>
<evidence type="ECO:0000313" key="1">
    <source>
        <dbReference type="EMBL" id="KAG2403149.1"/>
    </source>
</evidence>